<dbReference type="Pfam" id="PF02585">
    <property type="entry name" value="PIG-L"/>
    <property type="match status" value="1"/>
</dbReference>
<accession>A0A382LM72</accession>
<feature type="non-terminal residue" evidence="1">
    <location>
        <position position="300"/>
    </location>
</feature>
<reference evidence="1" key="1">
    <citation type="submission" date="2018-05" db="EMBL/GenBank/DDBJ databases">
        <authorList>
            <person name="Lanie J.A."/>
            <person name="Ng W.-L."/>
            <person name="Kazmierczak K.M."/>
            <person name="Andrzejewski T.M."/>
            <person name="Davidsen T.M."/>
            <person name="Wayne K.J."/>
            <person name="Tettelin H."/>
            <person name="Glass J.I."/>
            <person name="Rusch D."/>
            <person name="Podicherti R."/>
            <person name="Tsui H.-C.T."/>
            <person name="Winkler M.E."/>
        </authorList>
    </citation>
    <scope>NUCLEOTIDE SEQUENCE</scope>
</reference>
<gene>
    <name evidence="1" type="ORF">METZ01_LOCUS290673</name>
</gene>
<organism evidence="1">
    <name type="scientific">marine metagenome</name>
    <dbReference type="NCBI Taxonomy" id="408172"/>
    <lineage>
        <taxon>unclassified sequences</taxon>
        <taxon>metagenomes</taxon>
        <taxon>ecological metagenomes</taxon>
    </lineage>
</organism>
<dbReference type="Gene3D" id="3.40.50.10320">
    <property type="entry name" value="LmbE-like"/>
    <property type="match status" value="1"/>
</dbReference>
<dbReference type="EMBL" id="UINC01087986">
    <property type="protein sequence ID" value="SVC37819.1"/>
    <property type="molecule type" value="Genomic_DNA"/>
</dbReference>
<dbReference type="SUPFAM" id="SSF102588">
    <property type="entry name" value="LmbE-like"/>
    <property type="match status" value="1"/>
</dbReference>
<evidence type="ECO:0000313" key="1">
    <source>
        <dbReference type="EMBL" id="SVC37819.1"/>
    </source>
</evidence>
<protein>
    <recommendedName>
        <fullName evidence="2">PIG-L family deacetylase</fullName>
    </recommendedName>
</protein>
<dbReference type="AlphaFoldDB" id="A0A382LM72"/>
<dbReference type="InterPro" id="IPR024078">
    <property type="entry name" value="LmbE-like_dom_sf"/>
</dbReference>
<proteinExistence type="predicted"/>
<evidence type="ECO:0008006" key="2">
    <source>
        <dbReference type="Google" id="ProtNLM"/>
    </source>
</evidence>
<sequence>MILTDIDRLTKQNANPRSIKMWKALQPLRSCLSFMNTGAHPDDETTTMLAALGLRDGIRLSQACANRGEGGQNAIGSEITRDLGVIRTCEMERAAEVINMSHYWLSETPEDTIFDFGFSKSGSETLEKWGEQRTLERFVLIIRRERPDIVCPTFLDISGQHGHHQAMTRSAFKAVLLAADPAAFSEQNLPIWQVKKVYLPAWSGAGDAYDDDAPPPPETVCVNSTGADPILGIDYAQIAQYSRSFHRTQGMGKWIEPGLPSVWPLNLAWSCDGIETHEKSIYDHLPMTLFELSEYAKCAE</sequence>
<dbReference type="InterPro" id="IPR003737">
    <property type="entry name" value="GlcNAc_PI_deacetylase-related"/>
</dbReference>
<name>A0A382LM72_9ZZZZ</name>